<gene>
    <name evidence="1" type="ORF">T231_05130</name>
</gene>
<evidence type="ECO:0000313" key="1">
    <source>
        <dbReference type="EMBL" id="ETK10387.1"/>
    </source>
</evidence>
<name>W2CVB7_9BACT</name>
<dbReference type="PATRIC" id="fig|1411021.3.peg.491"/>
<dbReference type="Proteomes" id="UP000018874">
    <property type="component" value="Unassembled WGS sequence"/>
</dbReference>
<dbReference type="EMBL" id="AYYD01000748">
    <property type="protein sequence ID" value="ETK10387.1"/>
    <property type="molecule type" value="Genomic_DNA"/>
</dbReference>
<comment type="caution">
    <text evidence="1">The sequence shown here is derived from an EMBL/GenBank/DDBJ whole genome shotgun (WGS) entry which is preliminary data.</text>
</comment>
<dbReference type="AlphaFoldDB" id="W2CVB7"/>
<sequence length="47" mass="5347">MLLSYFMQYVGEKCFCWNGYGAKDMPLRLASALYAPADFLVALSPFF</sequence>
<accession>W2CVB7</accession>
<proteinExistence type="predicted"/>
<evidence type="ECO:0000313" key="2">
    <source>
        <dbReference type="Proteomes" id="UP000018874"/>
    </source>
</evidence>
<keyword evidence="2" id="KW-1185">Reference proteome</keyword>
<protein>
    <submittedName>
        <fullName evidence="1">Uncharacterized protein</fullName>
    </submittedName>
</protein>
<reference evidence="1 2" key="1">
    <citation type="submission" date="2013-11" db="EMBL/GenBank/DDBJ databases">
        <title>Single cell genomics of uncultured Tannerella BU063 (oral taxon 286).</title>
        <authorList>
            <person name="Beall C.J."/>
            <person name="Campbell A.G."/>
            <person name="Griffen A.L."/>
            <person name="Podar M."/>
            <person name="Leys E.J."/>
        </authorList>
    </citation>
    <scope>NUCLEOTIDE SEQUENCE [LARGE SCALE GENOMIC DNA]</scope>
    <source>
        <strain evidence="1">Cell 6/7/9</strain>
    </source>
</reference>
<organism evidence="1 2">
    <name type="scientific">Tannerella sp. oral taxon BU063 isolate Cell 6/7/9</name>
    <dbReference type="NCBI Taxonomy" id="1411021"/>
    <lineage>
        <taxon>Bacteria</taxon>
        <taxon>Pseudomonadati</taxon>
        <taxon>Bacteroidota</taxon>
        <taxon>Bacteroidia</taxon>
        <taxon>Bacteroidales</taxon>
        <taxon>Tannerellaceae</taxon>
        <taxon>Tannerella</taxon>
    </lineage>
</organism>